<accession>A0ABX6T1L5</accession>
<protein>
    <submittedName>
        <fullName evidence="1">Uncharacterized protein</fullName>
    </submittedName>
</protein>
<name>A0ABX6T1L5_9SPHN</name>
<evidence type="ECO:0000313" key="1">
    <source>
        <dbReference type="EMBL" id="QNP42807.1"/>
    </source>
</evidence>
<reference evidence="1 2" key="1">
    <citation type="submission" date="2020-08" db="EMBL/GenBank/DDBJ databases">
        <title>Genome sequence of Sphingomonas daechungensis KACC 18115T.</title>
        <authorList>
            <person name="Hyun D.-W."/>
            <person name="Bae J.-W."/>
        </authorList>
    </citation>
    <scope>NUCLEOTIDE SEQUENCE [LARGE SCALE GENOMIC DNA]</scope>
    <source>
        <strain evidence="1 2">KACC 18115</strain>
    </source>
</reference>
<sequence length="244" mass="27282">MNILRPLIYMASRSFSLDVLILVSTKFTGRDIFGIWQRELAQTQSETSARVEYFNSDWEAYRHLSGEGLIFAASESYLHNHVTTHSVFRYAPPSYLKVTLQHGFECVGFRHSADHVRAHGATASFGADIVCAWQPSEHLVSMSASQRSKLLVTGPTSVLQLHSAEVARDPRRMGIVCENLHSVRLNGAGDFKGSSSTHSPNFAVRSKRKVVKSLCVRIPVANTFSRTRSRCREMHASRMPRCTG</sequence>
<evidence type="ECO:0000313" key="2">
    <source>
        <dbReference type="Proteomes" id="UP000516134"/>
    </source>
</evidence>
<keyword evidence="2" id="KW-1185">Reference proteome</keyword>
<dbReference type="Proteomes" id="UP000516134">
    <property type="component" value="Chromosome"/>
</dbReference>
<dbReference type="RefSeq" id="WP_187714239.1">
    <property type="nucleotide sequence ID" value="NZ_CP060780.1"/>
</dbReference>
<dbReference type="EMBL" id="CP060780">
    <property type="protein sequence ID" value="QNP42807.1"/>
    <property type="molecule type" value="Genomic_DNA"/>
</dbReference>
<organism evidence="1 2">
    <name type="scientific">Sphingomonas daechungensis</name>
    <dbReference type="NCBI Taxonomy" id="1176646"/>
    <lineage>
        <taxon>Bacteria</taxon>
        <taxon>Pseudomonadati</taxon>
        <taxon>Pseudomonadota</taxon>
        <taxon>Alphaproteobacteria</taxon>
        <taxon>Sphingomonadales</taxon>
        <taxon>Sphingomonadaceae</taxon>
        <taxon>Sphingomonas</taxon>
    </lineage>
</organism>
<gene>
    <name evidence="1" type="ORF">H9L15_12050</name>
</gene>
<proteinExistence type="predicted"/>